<dbReference type="OMA" id="KCVGIIS"/>
<dbReference type="RefSeq" id="XP_003727254.2">
    <property type="nucleotide sequence ID" value="XM_003727206.3"/>
</dbReference>
<dbReference type="InterPro" id="IPR044924">
    <property type="entry name" value="HAD-SF_hydro_IA_REG-2-like_cap"/>
</dbReference>
<sequence>MLRYRLLTFDVNNTLMRVRNSVGDQYRKVAKQFGVNIKVYDVDREFRIAYKDQLCRHPNFGVTTSQTTEQWWGEVVHRTFHAAGCDCDKETLDKVSSKLFNDFKTSQTWETYAEVKEMLIFLNRNGIALGVLSNNDERLMSVMKAVDIAEHFAFILPSALAKCEKPDAEFFNMALERLNIEPGLCAHIGDNVKLDYHAARAVGMDAYLVDREGTLIEKHPEVNPVHVLSDISDLEPLIFMQ</sequence>
<name>A0A7M7LPF7_STRPU</name>
<dbReference type="NCBIfam" id="TIGR02252">
    <property type="entry name" value="DREG-2"/>
    <property type="match status" value="1"/>
</dbReference>
<dbReference type="Pfam" id="PF00702">
    <property type="entry name" value="Hydrolase"/>
    <property type="match status" value="1"/>
</dbReference>
<dbReference type="InParanoid" id="A0A7M7LPF7"/>
<dbReference type="AlphaFoldDB" id="A0A7M7LPF7"/>
<dbReference type="KEGG" id="spu:590940"/>
<dbReference type="NCBIfam" id="TIGR01662">
    <property type="entry name" value="HAD-SF-IIIA"/>
    <property type="match status" value="1"/>
</dbReference>
<dbReference type="NCBIfam" id="TIGR01549">
    <property type="entry name" value="HAD-SF-IA-v1"/>
    <property type="match status" value="1"/>
</dbReference>
<dbReference type="SFLD" id="SFLDS00003">
    <property type="entry name" value="Haloacid_Dehalogenase"/>
    <property type="match status" value="1"/>
</dbReference>
<dbReference type="OrthoDB" id="444127at2759"/>
<dbReference type="GO" id="GO:0005634">
    <property type="term" value="C:nucleus"/>
    <property type="evidence" value="ECO:0000318"/>
    <property type="project" value="GO_Central"/>
</dbReference>
<dbReference type="InterPro" id="IPR051828">
    <property type="entry name" value="HAD-like_hydrolase_domain"/>
</dbReference>
<organism evidence="1 2">
    <name type="scientific">Strongylocentrotus purpuratus</name>
    <name type="common">Purple sea urchin</name>
    <dbReference type="NCBI Taxonomy" id="7668"/>
    <lineage>
        <taxon>Eukaryota</taxon>
        <taxon>Metazoa</taxon>
        <taxon>Echinodermata</taxon>
        <taxon>Eleutherozoa</taxon>
        <taxon>Echinozoa</taxon>
        <taxon>Echinoidea</taxon>
        <taxon>Euechinoidea</taxon>
        <taxon>Echinacea</taxon>
        <taxon>Camarodonta</taxon>
        <taxon>Echinidea</taxon>
        <taxon>Strongylocentrotidae</taxon>
        <taxon>Strongylocentrotus</taxon>
    </lineage>
</organism>
<dbReference type="SFLD" id="SFLDG01129">
    <property type="entry name" value="C1.5:_HAD__Beta-PGM__Phosphata"/>
    <property type="match status" value="1"/>
</dbReference>
<reference evidence="2" key="1">
    <citation type="submission" date="2015-02" db="EMBL/GenBank/DDBJ databases">
        <title>Genome sequencing for Strongylocentrotus purpuratus.</title>
        <authorList>
            <person name="Murali S."/>
            <person name="Liu Y."/>
            <person name="Vee V."/>
            <person name="English A."/>
            <person name="Wang M."/>
            <person name="Skinner E."/>
            <person name="Han Y."/>
            <person name="Muzny D.M."/>
            <person name="Worley K.C."/>
            <person name="Gibbs R.A."/>
        </authorList>
    </citation>
    <scope>NUCLEOTIDE SEQUENCE</scope>
</reference>
<accession>A0A7M7LPF7</accession>
<dbReference type="Gene3D" id="1.10.150.720">
    <property type="entry name" value="Haloacid dehalogenase-like hydrolase"/>
    <property type="match status" value="1"/>
</dbReference>
<dbReference type="Proteomes" id="UP000007110">
    <property type="component" value="Unassembled WGS sequence"/>
</dbReference>
<dbReference type="InterPro" id="IPR036412">
    <property type="entry name" value="HAD-like_sf"/>
</dbReference>
<evidence type="ECO:0000313" key="1">
    <source>
        <dbReference type="EnsemblMetazoa" id="XP_003727254"/>
    </source>
</evidence>
<dbReference type="PANTHER" id="PTHR46191">
    <property type="match status" value="1"/>
</dbReference>
<dbReference type="InterPro" id="IPR006439">
    <property type="entry name" value="HAD-SF_hydro_IA"/>
</dbReference>
<protein>
    <recommendedName>
        <fullName evidence="3">Haloacid dehalogenase-like hydrolase domain-containing protein 3</fullName>
    </recommendedName>
</protein>
<dbReference type="InterPro" id="IPR006549">
    <property type="entry name" value="HAD-SF_hydro_IIIA"/>
</dbReference>
<dbReference type="FunCoup" id="A0A7M7LPF7">
    <property type="interactions" value="526"/>
</dbReference>
<dbReference type="Gene3D" id="3.40.50.1000">
    <property type="entry name" value="HAD superfamily/HAD-like"/>
    <property type="match status" value="1"/>
</dbReference>
<keyword evidence="2" id="KW-1185">Reference proteome</keyword>
<evidence type="ECO:0008006" key="3">
    <source>
        <dbReference type="Google" id="ProtNLM"/>
    </source>
</evidence>
<dbReference type="InterPro" id="IPR011949">
    <property type="entry name" value="HAD-SF_hydro_IA_REG-2-like"/>
</dbReference>
<dbReference type="EnsemblMetazoa" id="XM_003727206">
    <property type="protein sequence ID" value="XP_003727254"/>
    <property type="gene ID" value="LOC590940"/>
</dbReference>
<proteinExistence type="predicted"/>
<dbReference type="SUPFAM" id="SSF56784">
    <property type="entry name" value="HAD-like"/>
    <property type="match status" value="1"/>
</dbReference>
<dbReference type="PRINTS" id="PR00413">
    <property type="entry name" value="HADHALOGNASE"/>
</dbReference>
<dbReference type="GeneID" id="590940"/>
<dbReference type="InterPro" id="IPR023214">
    <property type="entry name" value="HAD_sf"/>
</dbReference>
<reference evidence="1" key="2">
    <citation type="submission" date="2021-01" db="UniProtKB">
        <authorList>
            <consortium name="EnsemblMetazoa"/>
        </authorList>
    </citation>
    <scope>IDENTIFICATION</scope>
</reference>
<dbReference type="PANTHER" id="PTHR46191:SF2">
    <property type="entry name" value="HALOACID DEHALOGENASE-LIKE HYDROLASE DOMAIN-CONTAINING PROTEIN 3"/>
    <property type="match status" value="1"/>
</dbReference>
<evidence type="ECO:0000313" key="2">
    <source>
        <dbReference type="Proteomes" id="UP000007110"/>
    </source>
</evidence>